<dbReference type="EMBL" id="JAEPRB010001116">
    <property type="protein sequence ID" value="KAG2207613.1"/>
    <property type="molecule type" value="Genomic_DNA"/>
</dbReference>
<evidence type="ECO:0000313" key="3">
    <source>
        <dbReference type="Proteomes" id="UP000646827"/>
    </source>
</evidence>
<sequence>TSSRHYEQMEVDNNQSGGDLRARVGAEAEAEENTDVTRASVVNNFTIAIGSSDTFMDDDSLSDSEEVSVLNDESSSDLEFTDEASGNDDDSDNETFTIRNKANIIIIESSNGTAASDPINFDLDGAHVCDLSKIEQKSIQLLTILEGGVTREMQREVFKFFNDWLQDEQFGQLATILADPGSRARLERDWKSTDQTILAKNDCASMSDIFDGAAFQEEQKHLFDGPHNIALALFVDSFSPFKRSKISLTIVHFIVLNYHPSEW</sequence>
<feature type="region of interest" description="Disordered" evidence="1">
    <location>
        <begin position="1"/>
        <end position="35"/>
    </location>
</feature>
<proteinExistence type="predicted"/>
<gene>
    <name evidence="2" type="ORF">INT45_010948</name>
</gene>
<organism evidence="2 3">
    <name type="scientific">Circinella minor</name>
    <dbReference type="NCBI Taxonomy" id="1195481"/>
    <lineage>
        <taxon>Eukaryota</taxon>
        <taxon>Fungi</taxon>
        <taxon>Fungi incertae sedis</taxon>
        <taxon>Mucoromycota</taxon>
        <taxon>Mucoromycotina</taxon>
        <taxon>Mucoromycetes</taxon>
        <taxon>Mucorales</taxon>
        <taxon>Lichtheimiaceae</taxon>
        <taxon>Circinella</taxon>
    </lineage>
</organism>
<feature type="region of interest" description="Disordered" evidence="1">
    <location>
        <begin position="55"/>
        <end position="94"/>
    </location>
</feature>
<name>A0A8H7RDA8_9FUNG</name>
<evidence type="ECO:0000256" key="1">
    <source>
        <dbReference type="SAM" id="MobiDB-lite"/>
    </source>
</evidence>
<comment type="caution">
    <text evidence="2">The sequence shown here is derived from an EMBL/GenBank/DDBJ whole genome shotgun (WGS) entry which is preliminary data.</text>
</comment>
<dbReference type="AlphaFoldDB" id="A0A8H7RDA8"/>
<feature type="non-terminal residue" evidence="2">
    <location>
        <position position="1"/>
    </location>
</feature>
<keyword evidence="3" id="KW-1185">Reference proteome</keyword>
<feature type="compositionally biased region" description="Acidic residues" evidence="1">
    <location>
        <begin position="74"/>
        <end position="93"/>
    </location>
</feature>
<evidence type="ECO:0000313" key="2">
    <source>
        <dbReference type="EMBL" id="KAG2207613.1"/>
    </source>
</evidence>
<protein>
    <submittedName>
        <fullName evidence="2">Uncharacterized protein</fullName>
    </submittedName>
</protein>
<feature type="compositionally biased region" description="Acidic residues" evidence="1">
    <location>
        <begin position="55"/>
        <end position="66"/>
    </location>
</feature>
<reference evidence="2 3" key="1">
    <citation type="submission" date="2020-12" db="EMBL/GenBank/DDBJ databases">
        <title>Metabolic potential, ecology and presence of endohyphal bacteria is reflected in genomic diversity of Mucoromycotina.</title>
        <authorList>
            <person name="Muszewska A."/>
            <person name="Okrasinska A."/>
            <person name="Steczkiewicz K."/>
            <person name="Drgas O."/>
            <person name="Orlowska M."/>
            <person name="Perlinska-Lenart U."/>
            <person name="Aleksandrzak-Piekarczyk T."/>
            <person name="Szatraj K."/>
            <person name="Zielenkiewicz U."/>
            <person name="Pilsyk S."/>
            <person name="Malc E."/>
            <person name="Mieczkowski P."/>
            <person name="Kruszewska J.S."/>
            <person name="Biernat P."/>
            <person name="Pawlowska J."/>
        </authorList>
    </citation>
    <scope>NUCLEOTIDE SEQUENCE [LARGE SCALE GENOMIC DNA]</scope>
    <source>
        <strain evidence="2 3">CBS 142.35</strain>
    </source>
</reference>
<accession>A0A8H7RDA8</accession>
<dbReference type="Proteomes" id="UP000646827">
    <property type="component" value="Unassembled WGS sequence"/>
</dbReference>